<keyword evidence="3" id="KW-1185">Reference proteome</keyword>
<evidence type="ECO:0000256" key="1">
    <source>
        <dbReference type="SAM" id="MobiDB-lite"/>
    </source>
</evidence>
<reference evidence="2" key="1">
    <citation type="journal article" date="2020" name="Mol. Plant Microbe Interact.">
        <title>Genome Sequence of the Biocontrol Agent Coniothyrium minitans strain Conio (IMI 134523).</title>
        <authorList>
            <person name="Patel D."/>
            <person name="Shittu T.A."/>
            <person name="Baroncelli R."/>
            <person name="Muthumeenakshi S."/>
            <person name="Osborne T.H."/>
            <person name="Janganan T.K."/>
            <person name="Sreenivasaprasad S."/>
        </authorList>
    </citation>
    <scope>NUCLEOTIDE SEQUENCE</scope>
    <source>
        <strain evidence="2">Conio</strain>
    </source>
</reference>
<dbReference type="Proteomes" id="UP000756921">
    <property type="component" value="Unassembled WGS sequence"/>
</dbReference>
<name>A0A9P6KTU8_9PLEO</name>
<feature type="compositionally biased region" description="Basic and acidic residues" evidence="1">
    <location>
        <begin position="40"/>
        <end position="54"/>
    </location>
</feature>
<evidence type="ECO:0000313" key="3">
    <source>
        <dbReference type="Proteomes" id="UP000756921"/>
    </source>
</evidence>
<evidence type="ECO:0000313" key="2">
    <source>
        <dbReference type="EMBL" id="KAF9739253.1"/>
    </source>
</evidence>
<proteinExistence type="predicted"/>
<feature type="region of interest" description="Disordered" evidence="1">
    <location>
        <begin position="34"/>
        <end position="71"/>
    </location>
</feature>
<comment type="caution">
    <text evidence="2">The sequence shown here is derived from an EMBL/GenBank/DDBJ whole genome shotgun (WGS) entry which is preliminary data.</text>
</comment>
<dbReference type="EMBL" id="WJXW01000002">
    <property type="protein sequence ID" value="KAF9739253.1"/>
    <property type="molecule type" value="Genomic_DNA"/>
</dbReference>
<protein>
    <submittedName>
        <fullName evidence="2">Uncharacterized protein</fullName>
    </submittedName>
</protein>
<gene>
    <name evidence="2" type="ORF">PMIN01_01887</name>
</gene>
<accession>A0A9P6KTU8</accession>
<dbReference type="OrthoDB" id="3764847at2759"/>
<organism evidence="2 3">
    <name type="scientific">Paraphaeosphaeria minitans</name>
    <dbReference type="NCBI Taxonomy" id="565426"/>
    <lineage>
        <taxon>Eukaryota</taxon>
        <taxon>Fungi</taxon>
        <taxon>Dikarya</taxon>
        <taxon>Ascomycota</taxon>
        <taxon>Pezizomycotina</taxon>
        <taxon>Dothideomycetes</taxon>
        <taxon>Pleosporomycetidae</taxon>
        <taxon>Pleosporales</taxon>
        <taxon>Massarineae</taxon>
        <taxon>Didymosphaeriaceae</taxon>
        <taxon>Paraphaeosphaeria</taxon>
    </lineage>
</organism>
<dbReference type="AlphaFoldDB" id="A0A9P6KTU8"/>
<feature type="region of interest" description="Disordered" evidence="1">
    <location>
        <begin position="1"/>
        <end position="21"/>
    </location>
</feature>
<sequence length="156" mass="17221">MPVPRPSFSSRRSRSYDADAKTFERPGMRCLGIRNLHGNARKDRDSHSASRDKLSPLAPTFGPRKGIVPSGTVDRRRRVPRYVPFVDQHPLATIGIRVIEPHSAPVGDSKQVVPAAIIISGDEDRRVVWKPGSGYVEVDPTSCAENLEEAVEEVNV</sequence>
<feature type="compositionally biased region" description="Low complexity" evidence="1">
    <location>
        <begin position="1"/>
        <end position="10"/>
    </location>
</feature>